<dbReference type="SUPFAM" id="SSF52540">
    <property type="entry name" value="P-loop containing nucleoside triphosphate hydrolases"/>
    <property type="match status" value="1"/>
</dbReference>
<organism evidence="18">
    <name type="scientific">uncultured Mycoplasmataceae bacterium</name>
    <dbReference type="NCBI Taxonomy" id="300027"/>
    <lineage>
        <taxon>Bacteria</taxon>
        <taxon>Bacillati</taxon>
        <taxon>Mycoplasmatota</taxon>
        <taxon>Mollicutes</taxon>
        <taxon>Mycoplasmataceae</taxon>
        <taxon>environmental samples</taxon>
    </lineage>
</organism>
<dbReference type="FunFam" id="3.40.50.300:FF:000009">
    <property type="entry name" value="CTP synthase"/>
    <property type="match status" value="1"/>
</dbReference>
<evidence type="ECO:0000256" key="14">
    <source>
        <dbReference type="ARBA" id="ARBA00079941"/>
    </source>
</evidence>
<dbReference type="FunFam" id="3.40.50.880:FF:000002">
    <property type="entry name" value="CTP synthase"/>
    <property type="match status" value="1"/>
</dbReference>
<evidence type="ECO:0000259" key="17">
    <source>
        <dbReference type="Pfam" id="PF06418"/>
    </source>
</evidence>
<sequence length="534" mass="60316">MSTKVIVIFGGVYSSLGKGITSSSIGRILTEMKYKVSMLKCDPYLNVDPGTLSPYQHGEVFVTYDGAETDLDLGNYERFTGKKMSRMSTLTSGRVYSEIISKERAGGYEGKTVQVIPHVTDHIKNKIYKLIEAENPDFLLIEIGGTVGDIESIPFVEAMSQFTSEYGKDNVMSILCAPLIYIPTSEEIKTKPTQHSFKELCSLGITPSILILRYTQMVDQSIIDKIALNCHLSSKNIFVSPNLKSTYFLPVELYNQGIYNSIMKYFGMKIDPNANIDNWVKYTDKIKSIKDEIKIAIVGKYIELHDSYASLVESLKLAGYEYSRNVKIGWVNSDTLTPKNLKTKFKGYHGILIPGGFGTRGIEGKILAAQYARTSKTPYMGICLGMQIATIEFARNVLGWKDATSQEFNPKSKRHVFHYIDGRMRLGEQVCQLVNKSTKCYKLYKNEFVAERHRHRYEFNNKYIKAFEDKGFVFSAFSNDSEKTVEMIELKDHPFFLGGQFHPELGSIPGNVDPMFIGFIGASIKHSQQKKTKK</sequence>
<dbReference type="InterPro" id="IPR017456">
    <property type="entry name" value="CTP_synthase_N"/>
</dbReference>
<evidence type="ECO:0000256" key="5">
    <source>
        <dbReference type="ARBA" id="ARBA00022723"/>
    </source>
</evidence>
<reference evidence="18" key="1">
    <citation type="journal article" date="2020" name="J. ISSAAS">
        <title>Lactobacilli and other gastrointestinal microbiota of Peromyscus leucopus, reservoir host for agents of Lyme disease and other zoonoses in North America.</title>
        <authorList>
            <person name="Milovic A."/>
            <person name="Bassam K."/>
            <person name="Shao H."/>
            <person name="Chatzistamou I."/>
            <person name="Tufts D.M."/>
            <person name="Diuk-Wasser M."/>
            <person name="Barbour A.G."/>
        </authorList>
    </citation>
    <scope>NUCLEOTIDE SEQUENCE</scope>
    <source>
        <strain evidence="18">LL85</strain>
    </source>
</reference>
<accession>A0A6G9HHP5</accession>
<dbReference type="GO" id="GO:0097268">
    <property type="term" value="C:cytoophidium"/>
    <property type="evidence" value="ECO:0007669"/>
    <property type="project" value="UniProtKB-ARBA"/>
</dbReference>
<evidence type="ECO:0000256" key="12">
    <source>
        <dbReference type="ARBA" id="ARBA00070745"/>
    </source>
</evidence>
<dbReference type="PANTHER" id="PTHR11550:SF0">
    <property type="entry name" value="CTP SYNTHASE-RELATED"/>
    <property type="match status" value="1"/>
</dbReference>
<proteinExistence type="inferred from homology"/>
<dbReference type="Gene3D" id="3.40.50.300">
    <property type="entry name" value="P-loop containing nucleotide triphosphate hydrolases"/>
    <property type="match status" value="1"/>
</dbReference>
<evidence type="ECO:0000256" key="15">
    <source>
        <dbReference type="ARBA" id="ARBA00083191"/>
    </source>
</evidence>
<keyword evidence="8" id="KW-0460">Magnesium</keyword>
<name>A0A6G9HHP5_9MOLU</name>
<dbReference type="NCBIfam" id="TIGR00337">
    <property type="entry name" value="PyrG"/>
    <property type="match status" value="1"/>
</dbReference>
<dbReference type="PANTHER" id="PTHR11550">
    <property type="entry name" value="CTP SYNTHASE"/>
    <property type="match status" value="1"/>
</dbReference>
<keyword evidence="7" id="KW-0067">ATP-binding</keyword>
<dbReference type="CDD" id="cd03113">
    <property type="entry name" value="CTPS_N"/>
    <property type="match status" value="1"/>
</dbReference>
<dbReference type="GO" id="GO:0005829">
    <property type="term" value="C:cytosol"/>
    <property type="evidence" value="ECO:0007669"/>
    <property type="project" value="TreeGrafter"/>
</dbReference>
<evidence type="ECO:0000256" key="7">
    <source>
        <dbReference type="ARBA" id="ARBA00022840"/>
    </source>
</evidence>
<dbReference type="GO" id="GO:0019856">
    <property type="term" value="P:pyrimidine nucleobase biosynthetic process"/>
    <property type="evidence" value="ECO:0007669"/>
    <property type="project" value="TreeGrafter"/>
</dbReference>
<comment type="pathway">
    <text evidence="1">Pyrimidine metabolism; CTP biosynthesis via de novo pathway; CTP from UDP: step 2/2.</text>
</comment>
<dbReference type="Gene3D" id="3.40.50.880">
    <property type="match status" value="1"/>
</dbReference>
<dbReference type="Pfam" id="PF06418">
    <property type="entry name" value="CTP_synth_N"/>
    <property type="match status" value="1"/>
</dbReference>
<evidence type="ECO:0000256" key="13">
    <source>
        <dbReference type="ARBA" id="ARBA00075170"/>
    </source>
</evidence>
<keyword evidence="9" id="KW-0315">Glutamine amidotransferase</keyword>
<evidence type="ECO:0000256" key="6">
    <source>
        <dbReference type="ARBA" id="ARBA00022741"/>
    </source>
</evidence>
<dbReference type="InterPro" id="IPR027417">
    <property type="entry name" value="P-loop_NTPase"/>
</dbReference>
<keyword evidence="4 18" id="KW-0436">Ligase</keyword>
<dbReference type="GO" id="GO:0046872">
    <property type="term" value="F:metal ion binding"/>
    <property type="evidence" value="ECO:0007669"/>
    <property type="project" value="UniProtKB-KW"/>
</dbReference>
<gene>
    <name evidence="18" type="primary">pyrG</name>
    <name evidence="18" type="ORF">PlMoll_0430</name>
</gene>
<dbReference type="InterPro" id="IPR033828">
    <property type="entry name" value="GATase1_CTP_Synthase"/>
</dbReference>
<dbReference type="CDD" id="cd01746">
    <property type="entry name" value="GATase1_CTP_Synthase"/>
    <property type="match status" value="1"/>
</dbReference>
<dbReference type="GO" id="GO:0044210">
    <property type="term" value="P:'de novo' CTP biosynthetic process"/>
    <property type="evidence" value="ECO:0007669"/>
    <property type="project" value="UniProtKB-UniPathway"/>
</dbReference>
<evidence type="ECO:0000313" key="18">
    <source>
        <dbReference type="EMBL" id="QIQ09880.1"/>
    </source>
</evidence>
<evidence type="ECO:0000256" key="4">
    <source>
        <dbReference type="ARBA" id="ARBA00022598"/>
    </source>
</evidence>
<keyword evidence="5" id="KW-0479">Metal-binding</keyword>
<dbReference type="GO" id="GO:0003883">
    <property type="term" value="F:CTP synthase activity"/>
    <property type="evidence" value="ECO:0007669"/>
    <property type="project" value="UniProtKB-EC"/>
</dbReference>
<dbReference type="NCBIfam" id="NF003792">
    <property type="entry name" value="PRK05380.1"/>
    <property type="match status" value="1"/>
</dbReference>
<protein>
    <recommendedName>
        <fullName evidence="12">CTP synthase</fullName>
        <ecNumber evidence="3">6.3.4.2</ecNumber>
    </recommendedName>
    <alternativeName>
        <fullName evidence="14">Cytidine 5'-triphosphate synthase</fullName>
    </alternativeName>
    <alternativeName>
        <fullName evidence="15">Cytidine triphosphate synthetase</fullName>
    </alternativeName>
    <alternativeName>
        <fullName evidence="13">UTP--ammonia ligase</fullName>
    </alternativeName>
</protein>
<evidence type="ECO:0000256" key="10">
    <source>
        <dbReference type="ARBA" id="ARBA00022975"/>
    </source>
</evidence>
<dbReference type="EMBL" id="MN991199">
    <property type="protein sequence ID" value="QIQ09880.1"/>
    <property type="molecule type" value="Genomic_DNA"/>
</dbReference>
<evidence type="ECO:0000256" key="3">
    <source>
        <dbReference type="ARBA" id="ARBA00012291"/>
    </source>
</evidence>
<evidence type="ECO:0000256" key="1">
    <source>
        <dbReference type="ARBA" id="ARBA00005171"/>
    </source>
</evidence>
<dbReference type="InterPro" id="IPR017926">
    <property type="entry name" value="GATASE"/>
</dbReference>
<dbReference type="EC" id="6.3.4.2" evidence="3"/>
<feature type="domain" description="CTP synthase N-terminal" evidence="17">
    <location>
        <begin position="4"/>
        <end position="267"/>
    </location>
</feature>
<keyword evidence="6" id="KW-0547">Nucleotide-binding</keyword>
<dbReference type="InterPro" id="IPR029062">
    <property type="entry name" value="Class_I_gatase-like"/>
</dbReference>
<dbReference type="PROSITE" id="PS51273">
    <property type="entry name" value="GATASE_TYPE_1"/>
    <property type="match status" value="1"/>
</dbReference>
<dbReference type="Pfam" id="PF00117">
    <property type="entry name" value="GATase"/>
    <property type="match status" value="1"/>
</dbReference>
<dbReference type="AlphaFoldDB" id="A0A6G9HHP5"/>
<evidence type="ECO:0000259" key="16">
    <source>
        <dbReference type="Pfam" id="PF00117"/>
    </source>
</evidence>
<dbReference type="InterPro" id="IPR004468">
    <property type="entry name" value="CTP_synthase"/>
</dbReference>
<keyword evidence="10" id="KW-0665">Pyrimidine biosynthesis</keyword>
<evidence type="ECO:0000256" key="2">
    <source>
        <dbReference type="ARBA" id="ARBA00007533"/>
    </source>
</evidence>
<dbReference type="SUPFAM" id="SSF52317">
    <property type="entry name" value="Class I glutamine amidotransferase-like"/>
    <property type="match status" value="1"/>
</dbReference>
<evidence type="ECO:0000256" key="9">
    <source>
        <dbReference type="ARBA" id="ARBA00022962"/>
    </source>
</evidence>
<comment type="similarity">
    <text evidence="2">Belongs to the CTP synthase family.</text>
</comment>
<evidence type="ECO:0000256" key="11">
    <source>
        <dbReference type="ARBA" id="ARBA00047781"/>
    </source>
</evidence>
<dbReference type="UniPathway" id="UPA00159">
    <property type="reaction ID" value="UER00277"/>
</dbReference>
<evidence type="ECO:0000256" key="8">
    <source>
        <dbReference type="ARBA" id="ARBA00022842"/>
    </source>
</evidence>
<dbReference type="GO" id="GO:0005524">
    <property type="term" value="F:ATP binding"/>
    <property type="evidence" value="ECO:0007669"/>
    <property type="project" value="UniProtKB-KW"/>
</dbReference>
<dbReference type="GO" id="GO:0042802">
    <property type="term" value="F:identical protein binding"/>
    <property type="evidence" value="ECO:0007669"/>
    <property type="project" value="TreeGrafter"/>
</dbReference>
<feature type="domain" description="Glutamine amidotransferase" evidence="16">
    <location>
        <begin position="304"/>
        <end position="520"/>
    </location>
</feature>
<comment type="catalytic activity">
    <reaction evidence="11">
        <text>UTP + L-glutamine + ATP + H2O = CTP + L-glutamate + ADP + phosphate + 2 H(+)</text>
        <dbReference type="Rhea" id="RHEA:26426"/>
        <dbReference type="ChEBI" id="CHEBI:15377"/>
        <dbReference type="ChEBI" id="CHEBI:15378"/>
        <dbReference type="ChEBI" id="CHEBI:29985"/>
        <dbReference type="ChEBI" id="CHEBI:30616"/>
        <dbReference type="ChEBI" id="CHEBI:37563"/>
        <dbReference type="ChEBI" id="CHEBI:43474"/>
        <dbReference type="ChEBI" id="CHEBI:46398"/>
        <dbReference type="ChEBI" id="CHEBI:58359"/>
        <dbReference type="ChEBI" id="CHEBI:456216"/>
        <dbReference type="EC" id="6.3.4.2"/>
    </reaction>
</comment>